<reference evidence="3 4" key="1">
    <citation type="journal article" date="2019" name="Nat. Med.">
        <title>A library of human gut bacterial isolates paired with longitudinal multiomics data enables mechanistic microbiome research.</title>
        <authorList>
            <person name="Poyet M."/>
            <person name="Groussin M."/>
            <person name="Gibbons S.M."/>
            <person name="Avila-Pacheco J."/>
            <person name="Jiang X."/>
            <person name="Kearney S.M."/>
            <person name="Perrotta A.R."/>
            <person name="Berdy B."/>
            <person name="Zhao S."/>
            <person name="Lieberman T.D."/>
            <person name="Swanson P.K."/>
            <person name="Smith M."/>
            <person name="Roesemann S."/>
            <person name="Alexander J.E."/>
            <person name="Rich S.A."/>
            <person name="Livny J."/>
            <person name="Vlamakis H."/>
            <person name="Clish C."/>
            <person name="Bullock K."/>
            <person name="Deik A."/>
            <person name="Scott J."/>
            <person name="Pierce K.A."/>
            <person name="Xavier R.J."/>
            <person name="Alm E.J."/>
        </authorList>
    </citation>
    <scope>NUCLEOTIDE SEQUENCE [LARGE SCALE GENOMIC DNA]</scope>
    <source>
        <strain evidence="2 3">BIOML-A162</strain>
        <strain evidence="1 4">BIOML-A165</strain>
    </source>
</reference>
<name>A0A6I0T3W4_BACT4</name>
<sequence>MEKEIEVEMTAELYSFLLENKFKNGMVYIISMHEFVEKYDMAESVEEESLMRGFQRWRKKMKEE</sequence>
<comment type="caution">
    <text evidence="2">The sequence shown here is derived from an EMBL/GenBank/DDBJ whole genome shotgun (WGS) entry which is preliminary data.</text>
</comment>
<dbReference type="EMBL" id="WCRY01000002">
    <property type="protein sequence ID" value="KAB4486976.1"/>
    <property type="molecule type" value="Genomic_DNA"/>
</dbReference>
<dbReference type="Proteomes" id="UP000460317">
    <property type="component" value="Unassembled WGS sequence"/>
</dbReference>
<protein>
    <submittedName>
        <fullName evidence="2">Uncharacterized protein</fullName>
    </submittedName>
</protein>
<organism evidence="2 3">
    <name type="scientific">Bacteroides thetaiotaomicron</name>
    <dbReference type="NCBI Taxonomy" id="818"/>
    <lineage>
        <taxon>Bacteria</taxon>
        <taxon>Pseudomonadati</taxon>
        <taxon>Bacteroidota</taxon>
        <taxon>Bacteroidia</taxon>
        <taxon>Bacteroidales</taxon>
        <taxon>Bacteroidaceae</taxon>
        <taxon>Bacteroides</taxon>
    </lineage>
</organism>
<dbReference type="AlphaFoldDB" id="A0A6I0T3W4"/>
<evidence type="ECO:0000313" key="1">
    <source>
        <dbReference type="EMBL" id="KAB4454753.1"/>
    </source>
</evidence>
<evidence type="ECO:0000313" key="2">
    <source>
        <dbReference type="EMBL" id="KAB4486976.1"/>
    </source>
</evidence>
<dbReference type="Proteomes" id="UP000436858">
    <property type="component" value="Unassembled WGS sequence"/>
</dbReference>
<dbReference type="EMBL" id="WCSB01000002">
    <property type="protein sequence ID" value="KAB4454753.1"/>
    <property type="molecule type" value="Genomic_DNA"/>
</dbReference>
<evidence type="ECO:0000313" key="3">
    <source>
        <dbReference type="Proteomes" id="UP000436858"/>
    </source>
</evidence>
<evidence type="ECO:0000313" key="4">
    <source>
        <dbReference type="Proteomes" id="UP000460317"/>
    </source>
</evidence>
<accession>A0A6I0T3W4</accession>
<gene>
    <name evidence="2" type="ORF">GAN91_02915</name>
    <name evidence="1" type="ORF">GAN93_03565</name>
</gene>
<proteinExistence type="predicted"/>